<dbReference type="AlphaFoldDB" id="A0A7J5Y2T2"/>
<dbReference type="Proteomes" id="UP000518266">
    <property type="component" value="Unassembled WGS sequence"/>
</dbReference>
<evidence type="ECO:0000313" key="2">
    <source>
        <dbReference type="EMBL" id="KAF3843742.1"/>
    </source>
</evidence>
<evidence type="ECO:0000313" key="3">
    <source>
        <dbReference type="Proteomes" id="UP000518266"/>
    </source>
</evidence>
<keyword evidence="3" id="KW-1185">Reference proteome</keyword>
<keyword evidence="1" id="KW-0812">Transmembrane</keyword>
<dbReference type="EMBL" id="JAAKFY010000018">
    <property type="protein sequence ID" value="KAF3843742.1"/>
    <property type="molecule type" value="Genomic_DNA"/>
</dbReference>
<name>A0A7J5Y2T2_DISMA</name>
<gene>
    <name evidence="2" type="ORF">F7725_002591</name>
</gene>
<accession>A0A7J5Y2T2</accession>
<organism evidence="2 3">
    <name type="scientific">Dissostichus mawsoni</name>
    <name type="common">Antarctic cod</name>
    <dbReference type="NCBI Taxonomy" id="36200"/>
    <lineage>
        <taxon>Eukaryota</taxon>
        <taxon>Metazoa</taxon>
        <taxon>Chordata</taxon>
        <taxon>Craniata</taxon>
        <taxon>Vertebrata</taxon>
        <taxon>Euteleostomi</taxon>
        <taxon>Actinopterygii</taxon>
        <taxon>Neopterygii</taxon>
        <taxon>Teleostei</taxon>
        <taxon>Neoteleostei</taxon>
        <taxon>Acanthomorphata</taxon>
        <taxon>Eupercaria</taxon>
        <taxon>Perciformes</taxon>
        <taxon>Notothenioidei</taxon>
        <taxon>Nototheniidae</taxon>
        <taxon>Dissostichus</taxon>
    </lineage>
</organism>
<keyword evidence="1" id="KW-1133">Transmembrane helix</keyword>
<feature type="transmembrane region" description="Helical" evidence="1">
    <location>
        <begin position="32"/>
        <end position="51"/>
    </location>
</feature>
<keyword evidence="1" id="KW-0472">Membrane</keyword>
<evidence type="ECO:0000256" key="1">
    <source>
        <dbReference type="SAM" id="Phobius"/>
    </source>
</evidence>
<sequence>MLTMLDYMKSNSSLNPPYFQFTLFADFGPLRYLFFILCLFIYSLLTWSLFWQCMLFTPMLPVS</sequence>
<protein>
    <submittedName>
        <fullName evidence="2">Uncharacterized protein</fullName>
    </submittedName>
</protein>
<reference evidence="2 3" key="1">
    <citation type="submission" date="2020-03" db="EMBL/GenBank/DDBJ databases">
        <title>Dissostichus mawsoni Genome sequencing and assembly.</title>
        <authorList>
            <person name="Park H."/>
        </authorList>
    </citation>
    <scope>NUCLEOTIDE SEQUENCE [LARGE SCALE GENOMIC DNA]</scope>
    <source>
        <strain evidence="2">DM0001</strain>
        <tissue evidence="2">Muscle</tissue>
    </source>
</reference>
<proteinExistence type="predicted"/>
<comment type="caution">
    <text evidence="2">The sequence shown here is derived from an EMBL/GenBank/DDBJ whole genome shotgun (WGS) entry which is preliminary data.</text>
</comment>